<evidence type="ECO:0000313" key="12">
    <source>
        <dbReference type="Proteomes" id="UP000308199"/>
    </source>
</evidence>
<evidence type="ECO:0000256" key="7">
    <source>
        <dbReference type="ARBA" id="ARBA00032665"/>
    </source>
</evidence>
<dbReference type="InterPro" id="IPR033708">
    <property type="entry name" value="Anticodon_Ile_BEm"/>
</dbReference>
<dbReference type="NCBIfam" id="TIGR00392">
    <property type="entry name" value="ileS"/>
    <property type="match status" value="1"/>
</dbReference>
<dbReference type="PANTHER" id="PTHR42765:SF1">
    <property type="entry name" value="ISOLEUCINE--TRNA LIGASE, MITOCHONDRIAL"/>
    <property type="match status" value="1"/>
</dbReference>
<evidence type="ECO:0000256" key="5">
    <source>
        <dbReference type="ARBA" id="ARBA00022917"/>
    </source>
</evidence>
<sequence length="953" mass="107529">MNTYSKGHAMNKILKDIINRFHVIQGRKVNYIPGWDCHGLPIETKTLIELRKEASALPPAAIRAGALHVAEREIIKQKEQFCELGIMADWTTEGTYRTLDTSYEIRQLRVFQQMIEKGAVAISTLPLYSTYIDAGLIYRNYRPVHYSPSSLSALAEAELNYQDDHVSRSVYVFFQLEAPLETTNTVLADRFRLQSGGVKLMVWTTTPWTLTANMGIAVNPEMEYSFLEMASGETVVVAKERISALSSILGSSNEIFTITGKDLIDFTYRPLFPSTPRSIAPFKIIPATHVTPESGTGLVHCAPAHGADDYVSFRALGLLREQDSASLICHVDSKGLDVLTSGTHMVIEQLKKMGDVLVWEENITHRYPYDWRTDKPIIVTATSQWFVSLDSIKEKALDALKDITFYPPESRNRLESFVRSRSEWCISRQRVWGVPIPSLHHISSGKAVLDARSLAHIIALLEKNGPNYWWTASVSELVPHYLLTEFGTPEDVETIEKEWVKGTDTMDVWFDSGCSWALLRDQGIQSESKGVNAYADICLEGSDQHRGWFQSMLLTAVATAPEADTASESAQAQVLPYKTLITHGMVLDQEGKKMSKSLGNVLDLMLIIKGGKDLKKDPAYGADVLRFWVASVDFSRDVALGPAVLGRMSDSMKKIRNTMRFLLGNIGDEKSRESLVRVDVKDMSIADRYVMRELLYLEESVLGHYAQYNFSQITKAISRFANVTLSALYFDITKDILYANQKTSLERRAVITVLEQVLWRLVFMLAPITPHLAEEVYFYVSGASGPKQDGLSVFTKRWVPLSDEIKNTLNDVEVQQDMDVLLKVRSSVLGLLEEAREQKHLKNSLEAEVDIIVPNNWAEQGSEIATVLHRHKKFLKTLFIVSDVSIIDESFLGTGDEEWMYNSPLNFPYVADALRIRIRPSSREKCPRCWAYSRSEEDSLCDRCADVERVNYS</sequence>
<dbReference type="AlphaFoldDB" id="A0A4S4LBM0"/>
<evidence type="ECO:0000256" key="1">
    <source>
        <dbReference type="ARBA" id="ARBA00013165"/>
    </source>
</evidence>
<gene>
    <name evidence="11" type="ORF">EW145_g2354</name>
</gene>
<evidence type="ECO:0000256" key="3">
    <source>
        <dbReference type="ARBA" id="ARBA00022741"/>
    </source>
</evidence>
<proteinExistence type="predicted"/>
<dbReference type="GO" id="GO:0005739">
    <property type="term" value="C:mitochondrion"/>
    <property type="evidence" value="ECO:0007669"/>
    <property type="project" value="TreeGrafter"/>
</dbReference>
<dbReference type="GO" id="GO:0006428">
    <property type="term" value="P:isoleucyl-tRNA aminoacylation"/>
    <property type="evidence" value="ECO:0007669"/>
    <property type="project" value="InterPro"/>
</dbReference>
<dbReference type="InterPro" id="IPR002301">
    <property type="entry name" value="Ile-tRNA-ligase"/>
</dbReference>
<dbReference type="EC" id="6.1.1.5" evidence="1"/>
<dbReference type="SUPFAM" id="SSF52374">
    <property type="entry name" value="Nucleotidylyl transferase"/>
    <property type="match status" value="1"/>
</dbReference>
<keyword evidence="4" id="KW-0067">ATP-binding</keyword>
<feature type="domain" description="Aminoacyl-tRNA synthetase class Ia" evidence="8">
    <location>
        <begin position="130"/>
        <end position="640"/>
    </location>
</feature>
<dbReference type="GO" id="GO:0032543">
    <property type="term" value="P:mitochondrial translation"/>
    <property type="evidence" value="ECO:0007669"/>
    <property type="project" value="TreeGrafter"/>
</dbReference>
<dbReference type="Pfam" id="PF06827">
    <property type="entry name" value="zf-FPG_IleRS"/>
    <property type="match status" value="1"/>
</dbReference>
<evidence type="ECO:0000259" key="10">
    <source>
        <dbReference type="Pfam" id="PF08264"/>
    </source>
</evidence>
<dbReference type="InterPro" id="IPR014729">
    <property type="entry name" value="Rossmann-like_a/b/a_fold"/>
</dbReference>
<evidence type="ECO:0000256" key="6">
    <source>
        <dbReference type="ARBA" id="ARBA00023146"/>
    </source>
</evidence>
<dbReference type="OrthoDB" id="10264412at2759"/>
<dbReference type="GO" id="GO:0002161">
    <property type="term" value="F:aminoacyl-tRNA deacylase activity"/>
    <property type="evidence" value="ECO:0007669"/>
    <property type="project" value="InterPro"/>
</dbReference>
<evidence type="ECO:0000259" key="9">
    <source>
        <dbReference type="Pfam" id="PF06827"/>
    </source>
</evidence>
<dbReference type="GO" id="GO:0004822">
    <property type="term" value="F:isoleucine-tRNA ligase activity"/>
    <property type="evidence" value="ECO:0007669"/>
    <property type="project" value="UniProtKB-EC"/>
</dbReference>
<dbReference type="Pfam" id="PF08264">
    <property type="entry name" value="Anticodon_1"/>
    <property type="match status" value="1"/>
</dbReference>
<dbReference type="SUPFAM" id="SSF50677">
    <property type="entry name" value="ValRS/IleRS/LeuRS editing domain"/>
    <property type="match status" value="1"/>
</dbReference>
<feature type="domain" description="Zinc finger FPG/IleRS-type" evidence="9">
    <location>
        <begin position="924"/>
        <end position="947"/>
    </location>
</feature>
<dbReference type="CDD" id="cd07960">
    <property type="entry name" value="Anticodon_Ia_Ile_BEm"/>
    <property type="match status" value="1"/>
</dbReference>
<organism evidence="11 12">
    <name type="scientific">Phellinidium pouzarii</name>
    <dbReference type="NCBI Taxonomy" id="167371"/>
    <lineage>
        <taxon>Eukaryota</taxon>
        <taxon>Fungi</taxon>
        <taxon>Dikarya</taxon>
        <taxon>Basidiomycota</taxon>
        <taxon>Agaricomycotina</taxon>
        <taxon>Agaricomycetes</taxon>
        <taxon>Hymenochaetales</taxon>
        <taxon>Hymenochaetaceae</taxon>
        <taxon>Phellinidium</taxon>
    </lineage>
</organism>
<dbReference type="SUPFAM" id="SSF47323">
    <property type="entry name" value="Anticodon-binding domain of a subclass of class I aminoacyl-tRNA synthetases"/>
    <property type="match status" value="1"/>
</dbReference>
<feature type="domain" description="Methionyl/Valyl/Leucyl/Isoleucyl-tRNA synthetase anticodon-binding" evidence="10">
    <location>
        <begin position="687"/>
        <end position="850"/>
    </location>
</feature>
<dbReference type="InterPro" id="IPR009080">
    <property type="entry name" value="tRNAsynth_Ia_anticodon-bd"/>
</dbReference>
<evidence type="ECO:0000313" key="11">
    <source>
        <dbReference type="EMBL" id="THH08957.1"/>
    </source>
</evidence>
<dbReference type="GO" id="GO:0000049">
    <property type="term" value="F:tRNA binding"/>
    <property type="evidence" value="ECO:0007669"/>
    <property type="project" value="InterPro"/>
</dbReference>
<dbReference type="Gene3D" id="3.40.50.620">
    <property type="entry name" value="HUPs"/>
    <property type="match status" value="2"/>
</dbReference>
<dbReference type="EMBL" id="SGPK01000081">
    <property type="protein sequence ID" value="THH08957.1"/>
    <property type="molecule type" value="Genomic_DNA"/>
</dbReference>
<dbReference type="Proteomes" id="UP000308199">
    <property type="component" value="Unassembled WGS sequence"/>
</dbReference>
<keyword evidence="12" id="KW-1185">Reference proteome</keyword>
<evidence type="ECO:0000256" key="2">
    <source>
        <dbReference type="ARBA" id="ARBA00022598"/>
    </source>
</evidence>
<name>A0A4S4LBM0_9AGAM</name>
<comment type="caution">
    <text evidence="11">The sequence shown here is derived from an EMBL/GenBank/DDBJ whole genome shotgun (WGS) entry which is preliminary data.</text>
</comment>
<evidence type="ECO:0000256" key="4">
    <source>
        <dbReference type="ARBA" id="ARBA00022840"/>
    </source>
</evidence>
<accession>A0A4S4LBM0</accession>
<evidence type="ECO:0000259" key="8">
    <source>
        <dbReference type="Pfam" id="PF00133"/>
    </source>
</evidence>
<dbReference type="GO" id="GO:0005524">
    <property type="term" value="F:ATP binding"/>
    <property type="evidence" value="ECO:0007669"/>
    <property type="project" value="UniProtKB-KW"/>
</dbReference>
<dbReference type="PRINTS" id="PR00984">
    <property type="entry name" value="TRNASYNTHILE"/>
</dbReference>
<dbReference type="PANTHER" id="PTHR42765">
    <property type="entry name" value="SOLEUCYL-TRNA SYNTHETASE"/>
    <property type="match status" value="1"/>
</dbReference>
<dbReference type="Gene3D" id="3.90.740.10">
    <property type="entry name" value="Valyl/Leucyl/Isoleucyl-tRNA synthetase, editing domain"/>
    <property type="match status" value="1"/>
</dbReference>
<dbReference type="Gene3D" id="1.10.730.20">
    <property type="match status" value="1"/>
</dbReference>
<feature type="domain" description="Aminoacyl-tRNA synthetase class Ia" evidence="8">
    <location>
        <begin position="7"/>
        <end position="121"/>
    </location>
</feature>
<dbReference type="InterPro" id="IPR010663">
    <property type="entry name" value="Znf_FPG/IleRS"/>
</dbReference>
<protein>
    <recommendedName>
        <fullName evidence="1">isoleucine--tRNA ligase</fullName>
        <ecNumber evidence="1">6.1.1.5</ecNumber>
    </recommendedName>
    <alternativeName>
        <fullName evidence="7">Isoleucyl-tRNA synthetase</fullName>
    </alternativeName>
</protein>
<dbReference type="InterPro" id="IPR002300">
    <property type="entry name" value="aa-tRNA-synth_Ia"/>
</dbReference>
<keyword evidence="6" id="KW-0030">Aminoacyl-tRNA synthetase</keyword>
<dbReference type="InterPro" id="IPR050081">
    <property type="entry name" value="Ile-tRNA_ligase"/>
</dbReference>
<dbReference type="Pfam" id="PF00133">
    <property type="entry name" value="tRNA-synt_1"/>
    <property type="match status" value="2"/>
</dbReference>
<keyword evidence="3" id="KW-0547">Nucleotide-binding</keyword>
<reference evidence="11 12" key="1">
    <citation type="submission" date="2019-02" db="EMBL/GenBank/DDBJ databases">
        <title>Genome sequencing of the rare red list fungi Phellinidium pouzarii.</title>
        <authorList>
            <person name="Buettner E."/>
            <person name="Kellner H."/>
        </authorList>
    </citation>
    <scope>NUCLEOTIDE SEQUENCE [LARGE SCALE GENOMIC DNA]</scope>
    <source>
        <strain evidence="11 12">DSM 108285</strain>
    </source>
</reference>
<keyword evidence="5" id="KW-0648">Protein biosynthesis</keyword>
<dbReference type="InterPro" id="IPR009008">
    <property type="entry name" value="Val/Leu/Ile-tRNA-synth_edit"/>
</dbReference>
<dbReference type="InterPro" id="IPR013155">
    <property type="entry name" value="M/V/L/I-tRNA-synth_anticd-bd"/>
</dbReference>
<keyword evidence="2" id="KW-0436">Ligase</keyword>